<protein>
    <submittedName>
        <fullName evidence="1">Uncharacterized protein</fullName>
    </submittedName>
</protein>
<reference evidence="1" key="2">
    <citation type="journal article" date="2015" name="Fish Shellfish Immunol.">
        <title>Early steps in the European eel (Anguilla anguilla)-Vibrio vulnificus interaction in the gills: Role of the RtxA13 toxin.</title>
        <authorList>
            <person name="Callol A."/>
            <person name="Pajuelo D."/>
            <person name="Ebbesson L."/>
            <person name="Teles M."/>
            <person name="MacKenzie S."/>
            <person name="Amaro C."/>
        </authorList>
    </citation>
    <scope>NUCLEOTIDE SEQUENCE</scope>
</reference>
<organism evidence="1">
    <name type="scientific">Anguilla anguilla</name>
    <name type="common">European freshwater eel</name>
    <name type="synonym">Muraena anguilla</name>
    <dbReference type="NCBI Taxonomy" id="7936"/>
    <lineage>
        <taxon>Eukaryota</taxon>
        <taxon>Metazoa</taxon>
        <taxon>Chordata</taxon>
        <taxon>Craniata</taxon>
        <taxon>Vertebrata</taxon>
        <taxon>Euteleostomi</taxon>
        <taxon>Actinopterygii</taxon>
        <taxon>Neopterygii</taxon>
        <taxon>Teleostei</taxon>
        <taxon>Anguilliformes</taxon>
        <taxon>Anguillidae</taxon>
        <taxon>Anguilla</taxon>
    </lineage>
</organism>
<evidence type="ECO:0000313" key="1">
    <source>
        <dbReference type="EMBL" id="JAI02622.1"/>
    </source>
</evidence>
<dbReference type="EMBL" id="GBXM01005956">
    <property type="protein sequence ID" value="JAI02622.1"/>
    <property type="molecule type" value="Transcribed_RNA"/>
</dbReference>
<proteinExistence type="predicted"/>
<accession>A0A0E9XJJ6</accession>
<reference evidence="1" key="1">
    <citation type="submission" date="2014-11" db="EMBL/GenBank/DDBJ databases">
        <authorList>
            <person name="Amaro Gonzalez C."/>
        </authorList>
    </citation>
    <scope>NUCLEOTIDE SEQUENCE</scope>
</reference>
<sequence length="54" mass="6366">MNHEWILKDCCNDLYPSYGIVKTGISKGGSISRLCWFSRTFWTWKLVIQNRANQ</sequence>
<dbReference type="AlphaFoldDB" id="A0A0E9XJJ6"/>
<name>A0A0E9XJJ6_ANGAN</name>